<evidence type="ECO:0000256" key="27">
    <source>
        <dbReference type="PIRSR" id="PIRSR601548-1"/>
    </source>
</evidence>
<dbReference type="MEROPS" id="M02.001"/>
<evidence type="ECO:0000256" key="7">
    <source>
        <dbReference type="ARBA" id="ARBA00022729"/>
    </source>
</evidence>
<dbReference type="eggNOG" id="KOG3690">
    <property type="taxonomic scope" value="Eukaryota"/>
</dbReference>
<comment type="similarity">
    <text evidence="3 35 36">Belongs to the peptidase M2 family.</text>
</comment>
<evidence type="ECO:0000256" key="2">
    <source>
        <dbReference type="ARBA" id="ARBA00001947"/>
    </source>
</evidence>
<feature type="active site" description="Proton donor 2" evidence="29">
    <location>
        <position position="1272"/>
    </location>
</feature>
<evidence type="ECO:0000313" key="39">
    <source>
        <dbReference type="EMBL" id="ELW67516.1"/>
    </source>
</evidence>
<feature type="disulfide bond" evidence="32 35">
    <location>
        <begin position="98"/>
        <end position="106"/>
    </location>
</feature>
<feature type="region of interest" description="Disordered" evidence="37">
    <location>
        <begin position="669"/>
        <end position="700"/>
    </location>
</feature>
<dbReference type="STRING" id="246437.L9KXK8"/>
<dbReference type="SUPFAM" id="SSF55486">
    <property type="entry name" value="Metalloproteases ('zincins'), catalytic domain"/>
    <property type="match status" value="5"/>
</dbReference>
<dbReference type="GO" id="GO:0006508">
    <property type="term" value="P:proteolysis"/>
    <property type="evidence" value="ECO:0007669"/>
    <property type="project" value="UniProtKB-KW"/>
</dbReference>
<dbReference type="EMBL" id="KB320609">
    <property type="protein sequence ID" value="ELW67516.1"/>
    <property type="molecule type" value="Genomic_DNA"/>
</dbReference>
<feature type="compositionally biased region" description="Low complexity" evidence="37">
    <location>
        <begin position="672"/>
        <end position="697"/>
    </location>
</feature>
<comment type="catalytic activity">
    <reaction evidence="19">
        <text>goralatide + H2O = N-acetyl-L-seryl-L-aspartate + L-lysyl-L-proline</text>
        <dbReference type="Rhea" id="RHEA:71455"/>
        <dbReference type="ChEBI" id="CHEBI:15377"/>
        <dbReference type="ChEBI" id="CHEBI:190701"/>
        <dbReference type="ChEBI" id="CHEBI:190702"/>
        <dbReference type="ChEBI" id="CHEBI:190703"/>
    </reaction>
    <physiologicalReaction direction="left-to-right" evidence="19">
        <dbReference type="Rhea" id="RHEA:71456"/>
    </physiologicalReaction>
</comment>
<proteinExistence type="inferred from homology"/>
<evidence type="ECO:0000256" key="24">
    <source>
        <dbReference type="ARBA" id="ARBA00049273"/>
    </source>
</evidence>
<evidence type="ECO:0000256" key="17">
    <source>
        <dbReference type="ARBA" id="ARBA00047529"/>
    </source>
</evidence>
<accession>L9KXK8</accession>
<evidence type="ECO:0000256" key="8">
    <source>
        <dbReference type="ARBA" id="ARBA00022801"/>
    </source>
</evidence>
<evidence type="ECO:0000256" key="4">
    <source>
        <dbReference type="ARBA" id="ARBA00022645"/>
    </source>
</evidence>
<feature type="glycosylation site" description="N-linked (GlcNAc...) (complex) asparagine" evidence="28">
    <location>
        <position position="849"/>
    </location>
</feature>
<comment type="catalytic activity">
    <reaction evidence="25">
        <text>bradykinin + H2O = L-Phe-L-Arg + bradykinin(1-7)</text>
        <dbReference type="Rhea" id="RHEA:71451"/>
        <dbReference type="ChEBI" id="CHEBI:15377"/>
        <dbReference type="ChEBI" id="CHEBI:132988"/>
        <dbReference type="ChEBI" id="CHEBI:133147"/>
        <dbReference type="ChEBI" id="CHEBI:147352"/>
    </reaction>
    <physiologicalReaction direction="left-to-right" evidence="25">
        <dbReference type="Rhea" id="RHEA:71452"/>
    </physiologicalReaction>
</comment>
<evidence type="ECO:0000313" key="40">
    <source>
        <dbReference type="Proteomes" id="UP000011518"/>
    </source>
</evidence>
<keyword evidence="10 36" id="KW-0482">Metalloprotease</keyword>
<feature type="glycosylation site" description="N-linked (GlcNAc...) asparagine" evidence="33">
    <location>
        <position position="52"/>
    </location>
</feature>
<keyword evidence="7" id="KW-0732">Signal</keyword>
<feature type="binding site" evidence="31">
    <location>
        <position position="384"/>
    </location>
    <ligand>
        <name>Zn(2+)</name>
        <dbReference type="ChEBI" id="CHEBI:29105"/>
        <label>1</label>
        <note>catalytic</note>
    </ligand>
</feature>
<feature type="glycosylation site" description="N-linked (GlcNAc...) asparagine" evidence="33">
    <location>
        <position position="101"/>
    </location>
</feature>
<evidence type="ECO:0000256" key="11">
    <source>
        <dbReference type="ARBA" id="ARBA00023157"/>
    </source>
</evidence>
<sequence>MVACPMWPGLRCVPPPFPPFWCPQEEAALLHQEFAEAWGQKAKELFDPIWQNFTDPTLRRVIDAVRTLGPANLPLAKRQQYNSLLNTMSKIYSTTKVCFPNKTATCWSLDPDLTNILASSRNYAMLLFAWEGWHNAVGIPLKPLYENFTALSNEAYKQDGFSDTGAYWRSWYDSPTFEEDLENIYRQLEPLYLNLHAYVRRTLHRQYGDRYINLRGPIPAHLLGNMWAQGWDNIYDMVVPFPDKPNLDVTSIMVQKVGARWDDGREGLRGGVRVEAAPVQSSSLEHHKVCPRQGRQLLAPDLSPCSQHQGWNATHMFRVAEEFFTSLGLSPMPPEFWAESMLEKPTDGREVVCHASAWDFYNRKDFRIKQCTQVTMDQLSTVHHEMGHVQYYLQYKDQPVSLRGGANPGFHEAIGDVLALSVSTPAHLHKIGLLENVTTDRENDINYLLKMALEKIAFLPFGYLVDQWRWGAFSGRTPPSRYNFDWWYLRTKYQGLCPPVVRNETHFDAGAKFHVPNVTPYIRYFVSFVLQFQFHQALCKEAGHQGPLHHCDIYKSTQAGDKLRAVLQAGSSRPWQEVLKDMVGSDTLDARPLLEYFQPNRRNGEVLGWPEYQWRPPLPNNYPEGIGLCSPAAMGQGGAAPGLPSLFLLLLCCGHLPLVPSQTAPHQVTVNQGTTSQATTSSQTTARQAASSQIATTKRPNLVTNEAEARKFVEEYDQVSQVVWNEFTEANWNYNTNITTENSKILNRLYLSEARAGLRGLRAPVGLRSEGCTSAAPLQPVALSGQYCSNHREPTFLKGLPCAGCGSSALFVCAASTPQAQRGQGAYAKLPPPTGPLRHVLQKNMKINNHTLVFGTRARQFDVSNFQNATTQRIIKKLQDLERAALPFQELEEYNKILMDMETTYSVATVCHTNGTCLHLDPDLTHLMATSRKYEDLLWVWKSWRDKVGREILPFFPKYVTLANKAAQLNGYTDAGDSWRAVYETPSLEQDLEQLFQELQPLYLNLHAYVRRALHRHYGPEHINLRGPIPAHLLGNMWGQTWSNIYDLVVPFPSAPSLDATEAMIKQGWTPRRMFKEADNFFTSLGLLPVPPEFWNKSMLEKPTDGREVVCHASAWDFYNGKDFRIKQCTTVNMEDLVVAHHEMGHIQYFMQYKDLPVILREGANPGFHEAIGDVLALSVSTPKHLHSINLLASDGGGYEHDINFLMKMALDKIAFIPFSYLIDQWRWRVFDGSITKENYNQEWWSLRLKYQGLCPPVPRSQGDFDPGAKFHIPSSVPYIRYFVGFITQFQFHEALCQAAGHKGPLHKCDIYQSKEAGRLLADTLKLGSSKRWPEAMMLMTGQPNMSASAIMNYFKPLLDWLLTGRHGEQLGWPEYNWTPNSARSESSSSDGGRVNFLGMNLEAQQARVGQWVLLFLGVALLVLTSADSLPSCSHEWPANFYNESEARKFLAFYEQTAQLVLNQFVEATWNYVTNITRTNQENMLHKEVEKSQFMMYFGSRARLFKTAQLQDLDVKRALSKLQDIDKAALPKDELWEYNKLLADMETTYSMAQVCLNEGPCMSLEPELEDIMANSRDQKELLWAWQGWRDAVGRLIRTSFERYVQLSNKVAQLNGYNDMGALWRARYEWDTLEQDLEQLFQELQPLYLNLHASDLEQLFQELQPLYLNLHAYVRRALHRHYGPEHINLRGPIPAHLLGNMWAQSWINILDLALPFPEKPPEDITKIMKAQHWNAEKMFEEAEKFFTSLGLLPVPPNFWEKSMFERPTDGREVECHASAWDFYNGKDFRIKKCTEVTIEDLLSIFHQMGHIQYFLQYKNLSVTFRTGANPAFEEAVGSVITLSASSHKHLVFRGLLSHQHQDSEEEVNFLMGIALDKIVFIPFGYLMDLFRWKVFDGTIHKDIYNQEWWNLKLKYQGLCPPVPRSEEDFDPAAKFHISASEPYMRYFLSLVLQFQIHEALCTASGHVGPLHRCDIYNSKAAGELLADALKLGSSKPWPEVLEKLTGQSEVSTKALMTYFKPLLNWLVAENVRQGDILGWPDFSCSFEEKETDKMRFLGLELEPDQASSGQWVLLVLNLFLLLVTLGLGFRLYFLEKQSLAEDSDASITMPKAYFLGLRMEPHLVARRQWMMLGLSFILMLCSIGLAIRVFTQHNGKPPWMKTEWWSSD</sequence>
<protein>
    <recommendedName>
        <fullName evidence="15 36">Angiotensin-converting enzyme</fullName>
        <ecNumber evidence="36">3.4.-.-</ecNumber>
    </recommendedName>
</protein>
<comment type="catalytic activity">
    <reaction evidence="13">
        <text>Release of a C-terminal dipeptide, oligopeptide-|-Xaa-Yaa, when Xaa is not Pro, and Yaa is neither Asp nor Glu. Thus, conversion of angiotensin I to angiotensin II, with increase in vasoconstrictor activity, but no action on angiotensin II.</text>
        <dbReference type="EC" id="3.4.15.1"/>
    </reaction>
</comment>
<dbReference type="PANTHER" id="PTHR10514">
    <property type="entry name" value="ANGIOTENSIN-CONVERTING ENZYME"/>
    <property type="match status" value="1"/>
</dbReference>
<comment type="function">
    <text evidence="14">Soluble form that is released in blood plasma and other body fluids following proteolytic cleavage in the juxtamembrane stalk region.</text>
</comment>
<comment type="catalytic activity">
    <reaction evidence="21">
        <text>Met-enkephalin + H2O = L-phenylalanyl-L-methionine + L-tyrosylglycylglycine</text>
        <dbReference type="Rhea" id="RHEA:71483"/>
        <dbReference type="ChEBI" id="CHEBI:15377"/>
        <dbReference type="ChEBI" id="CHEBI:189868"/>
        <dbReference type="ChEBI" id="CHEBI:190708"/>
        <dbReference type="ChEBI" id="CHEBI:190709"/>
    </reaction>
    <physiologicalReaction direction="left-to-right" evidence="21">
        <dbReference type="Rhea" id="RHEA:71484"/>
    </physiologicalReaction>
</comment>
<keyword evidence="9 31" id="KW-0862">Zinc</keyword>
<dbReference type="CDD" id="cd06461">
    <property type="entry name" value="M2_ACE"/>
    <property type="match status" value="3"/>
</dbReference>
<comment type="cofactor">
    <cofactor evidence="1">
        <name>chloride</name>
        <dbReference type="ChEBI" id="CHEBI:17996"/>
    </cofactor>
</comment>
<evidence type="ECO:0000256" key="6">
    <source>
        <dbReference type="ARBA" id="ARBA00022723"/>
    </source>
</evidence>
<feature type="disulfide bond" evidence="32 35">
    <location>
        <begin position="353"/>
        <end position="371"/>
    </location>
</feature>
<evidence type="ECO:0000256" key="30">
    <source>
        <dbReference type="PIRSR" id="PIRSR601548-2"/>
    </source>
</evidence>
<evidence type="ECO:0000256" key="15">
    <source>
        <dbReference type="ARBA" id="ARBA00039858"/>
    </source>
</evidence>
<evidence type="ECO:0000256" key="37">
    <source>
        <dbReference type="SAM" id="MobiDB-lite"/>
    </source>
</evidence>
<evidence type="ECO:0000256" key="32">
    <source>
        <dbReference type="PIRSR" id="PIRSR601548-4"/>
    </source>
</evidence>
<feature type="binding site" evidence="34">
    <location>
        <position position="1142"/>
    </location>
    <ligand>
        <name>Zn(2+)</name>
        <dbReference type="ChEBI" id="CHEBI:29105"/>
        <label>2</label>
        <note>catalytic</note>
    </ligand>
</feature>
<evidence type="ECO:0000256" key="21">
    <source>
        <dbReference type="ARBA" id="ARBA00048012"/>
    </source>
</evidence>
<evidence type="ECO:0000256" key="1">
    <source>
        <dbReference type="ARBA" id="ARBA00001923"/>
    </source>
</evidence>
<comment type="subunit">
    <text evidence="16">Monomer and homodimer; homodimerizes following binding to an inhibitor. Interacts with calmodulin (CALM1, CALM2 or CALM3); interaction takes place in the cytoplasmic region and regulates phosphorylation and proteolytic cleavage.</text>
</comment>
<organism evidence="39 40">
    <name type="scientific">Tupaia chinensis</name>
    <name type="common">Chinese tree shrew</name>
    <name type="synonym">Tupaia belangeri chinensis</name>
    <dbReference type="NCBI Taxonomy" id="246437"/>
    <lineage>
        <taxon>Eukaryota</taxon>
        <taxon>Metazoa</taxon>
        <taxon>Chordata</taxon>
        <taxon>Craniata</taxon>
        <taxon>Vertebrata</taxon>
        <taxon>Euteleostomi</taxon>
        <taxon>Mammalia</taxon>
        <taxon>Eutheria</taxon>
        <taxon>Euarchontoglires</taxon>
        <taxon>Scandentia</taxon>
        <taxon>Tupaiidae</taxon>
        <taxon>Tupaia</taxon>
    </lineage>
</organism>
<evidence type="ECO:0000256" key="35">
    <source>
        <dbReference type="PROSITE-ProRule" id="PRU01355"/>
    </source>
</evidence>
<dbReference type="GO" id="GO:0008241">
    <property type="term" value="F:peptidyl-dipeptidase activity"/>
    <property type="evidence" value="ECO:0007669"/>
    <property type="project" value="UniProtKB-EC"/>
</dbReference>
<dbReference type="FunCoup" id="L9KXK8">
    <property type="interactions" value="247"/>
</dbReference>
<evidence type="ECO:0000256" key="14">
    <source>
        <dbReference type="ARBA" id="ARBA00037200"/>
    </source>
</evidence>
<comment type="catalytic activity">
    <reaction evidence="26">
        <text>substance P + H2O = substance P(1-9) + L-Leu-L-Met-NH2</text>
        <dbReference type="Rhea" id="RHEA:71459"/>
        <dbReference type="ChEBI" id="CHEBI:15377"/>
        <dbReference type="ChEBI" id="CHEBI:190692"/>
        <dbReference type="ChEBI" id="CHEBI:190693"/>
        <dbReference type="ChEBI" id="CHEBI:190700"/>
    </reaction>
    <physiologicalReaction direction="left-to-right" evidence="26">
        <dbReference type="Rhea" id="RHEA:71460"/>
    </physiologicalReaction>
</comment>
<feature type="glycosylation site" description="N-linked (GlcNAc...) asparagine" evidence="33">
    <location>
        <position position="503"/>
    </location>
</feature>
<evidence type="ECO:0000256" key="20">
    <source>
        <dbReference type="ARBA" id="ARBA00047862"/>
    </source>
</evidence>
<feature type="disulfide bond" evidence="32">
    <location>
        <begin position="539"/>
        <end position="551"/>
    </location>
</feature>
<feature type="disulfide bond" evidence="35">
    <location>
        <begin position="1774"/>
        <end position="1792"/>
    </location>
</feature>
<dbReference type="PROSITE" id="PS52011">
    <property type="entry name" value="PEPTIDASE_M2"/>
    <property type="match status" value="3"/>
</dbReference>
<dbReference type="Pfam" id="PF01401">
    <property type="entry name" value="Peptidase_M2"/>
    <property type="match status" value="6"/>
</dbReference>
<feature type="binding site" evidence="34">
    <location>
        <position position="1170"/>
    </location>
    <ligand>
        <name>Zn(2+)</name>
        <dbReference type="ChEBI" id="CHEBI:29105"/>
        <label>2</label>
        <note>catalytic</note>
    </ligand>
</feature>
<evidence type="ECO:0000256" key="34">
    <source>
        <dbReference type="PIRSR" id="PIRSR601548-8"/>
    </source>
</evidence>
<dbReference type="GO" id="GO:0005886">
    <property type="term" value="C:plasma membrane"/>
    <property type="evidence" value="ECO:0007669"/>
    <property type="project" value="TreeGrafter"/>
</dbReference>
<feature type="active site" description="Proton acceptor 2" evidence="29">
    <location>
        <position position="1143"/>
    </location>
</feature>
<dbReference type="GO" id="GO:0046872">
    <property type="term" value="F:metal ion binding"/>
    <property type="evidence" value="ECO:0007669"/>
    <property type="project" value="UniProtKB-KW"/>
</dbReference>
<dbReference type="PANTHER" id="PTHR10514:SF27">
    <property type="entry name" value="ANGIOTENSIN-CONVERTING ENZYME"/>
    <property type="match status" value="1"/>
</dbReference>
<dbReference type="GO" id="GO:0003084">
    <property type="term" value="P:positive regulation of systemic arterial blood pressure"/>
    <property type="evidence" value="ECO:0007669"/>
    <property type="project" value="TreeGrafter"/>
</dbReference>
<comment type="catalytic activity">
    <reaction evidence="24">
        <text>neurotensin + H2O = neurotensin(1-11) + L-isoleucyl-L-leucine</text>
        <dbReference type="Rhea" id="RHEA:71475"/>
        <dbReference type="ChEBI" id="CHEBI:15377"/>
        <dbReference type="ChEBI" id="CHEBI:147362"/>
        <dbReference type="ChEBI" id="CHEBI:190704"/>
        <dbReference type="ChEBI" id="CHEBI:190706"/>
    </reaction>
    <physiologicalReaction direction="left-to-right" evidence="24">
        <dbReference type="Rhea" id="RHEA:71476"/>
    </physiologicalReaction>
</comment>
<feature type="binding site" evidence="31">
    <location>
        <position position="388"/>
    </location>
    <ligand>
        <name>Zn(2+)</name>
        <dbReference type="ChEBI" id="CHEBI:29105"/>
        <label>1</label>
        <note>catalytic</note>
    </ligand>
</feature>
<evidence type="ECO:0000256" key="9">
    <source>
        <dbReference type="ARBA" id="ARBA00022833"/>
    </source>
</evidence>
<evidence type="ECO:0000256" key="22">
    <source>
        <dbReference type="ARBA" id="ARBA00048231"/>
    </source>
</evidence>
<keyword evidence="38" id="KW-1133">Transmembrane helix</keyword>
<evidence type="ECO:0000256" key="33">
    <source>
        <dbReference type="PIRSR" id="PIRSR601548-5"/>
    </source>
</evidence>
<name>L9KXK8_TUPCH</name>
<keyword evidence="6 31" id="KW-0479">Metal-binding</keyword>
<feature type="binding site" evidence="34">
    <location>
        <position position="1146"/>
    </location>
    <ligand>
        <name>Zn(2+)</name>
        <dbReference type="ChEBI" id="CHEBI:29105"/>
        <label>2</label>
        <note>catalytic</note>
    </ligand>
</feature>
<feature type="binding site" evidence="30">
    <location>
        <position position="523"/>
    </location>
    <ligand>
        <name>chloride</name>
        <dbReference type="ChEBI" id="CHEBI:17996"/>
        <label>1</label>
    </ligand>
</feature>
<evidence type="ECO:0000256" key="36">
    <source>
        <dbReference type="RuleBase" id="RU361144"/>
    </source>
</evidence>
<evidence type="ECO:0000256" key="23">
    <source>
        <dbReference type="ARBA" id="ARBA00049116"/>
    </source>
</evidence>
<dbReference type="InParanoid" id="L9KXK8"/>
<comment type="catalytic activity">
    <reaction evidence="17">
        <text>Met-enkephalin-Arg-Phe + H2O = L-arginyl-L-phenylalanine + Met-enkephalin</text>
        <dbReference type="Rhea" id="RHEA:70675"/>
        <dbReference type="ChEBI" id="CHEBI:15377"/>
        <dbReference type="ChEBI" id="CHEBI:189868"/>
        <dbReference type="ChEBI" id="CHEBI:189869"/>
        <dbReference type="ChEBI" id="CHEBI:189870"/>
    </reaction>
    <physiologicalReaction direction="left-to-right" evidence="17">
        <dbReference type="Rhea" id="RHEA:70676"/>
    </physiologicalReaction>
</comment>
<evidence type="ECO:0000256" key="12">
    <source>
        <dbReference type="ARBA" id="ARBA00023180"/>
    </source>
</evidence>
<dbReference type="EC" id="3.4.-.-" evidence="36"/>
<dbReference type="GO" id="GO:0004180">
    <property type="term" value="F:carboxypeptidase activity"/>
    <property type="evidence" value="ECO:0007669"/>
    <property type="project" value="UniProtKB-KW"/>
</dbReference>
<feature type="glycosylation site" description="N-linked (GlcNAc...) (complex) asparagine" evidence="28">
    <location>
        <position position="868"/>
    </location>
</feature>
<dbReference type="InterPro" id="IPR001548">
    <property type="entry name" value="Peptidase_M2"/>
</dbReference>
<feature type="disulfide bond" evidence="35">
    <location>
        <begin position="1111"/>
        <end position="1129"/>
    </location>
</feature>
<dbReference type="Proteomes" id="UP000011518">
    <property type="component" value="Unassembled WGS sequence"/>
</dbReference>
<dbReference type="GO" id="GO:0008237">
    <property type="term" value="F:metallopeptidase activity"/>
    <property type="evidence" value="ECO:0007669"/>
    <property type="project" value="UniProtKB-KW"/>
</dbReference>
<feature type="glycosylation site" description="N-linked (GlcNAc...) asparagine; partial" evidence="28">
    <location>
        <position position="914"/>
    </location>
</feature>
<comment type="caution">
    <text evidence="35">Lacks conserved residue(s) required for the propagation of feature annotation.</text>
</comment>
<evidence type="ECO:0000256" key="3">
    <source>
        <dbReference type="ARBA" id="ARBA00008139"/>
    </source>
</evidence>
<feature type="transmembrane region" description="Helical" evidence="38">
    <location>
        <begin position="2128"/>
        <end position="2149"/>
    </location>
</feature>
<dbReference type="FunFam" id="1.10.1370.30:FF:000004">
    <property type="entry name" value="Angiotensin-converting enzyme"/>
    <property type="match status" value="3"/>
</dbReference>
<reference evidence="40" key="2">
    <citation type="journal article" date="2013" name="Nat. Commun.">
        <title>Genome of the Chinese tree shrew.</title>
        <authorList>
            <person name="Fan Y."/>
            <person name="Huang Z.Y."/>
            <person name="Cao C.C."/>
            <person name="Chen C.S."/>
            <person name="Chen Y.X."/>
            <person name="Fan D.D."/>
            <person name="He J."/>
            <person name="Hou H.L."/>
            <person name="Hu L."/>
            <person name="Hu X.T."/>
            <person name="Jiang X.T."/>
            <person name="Lai R."/>
            <person name="Lang Y.S."/>
            <person name="Liang B."/>
            <person name="Liao S.G."/>
            <person name="Mu D."/>
            <person name="Ma Y.Y."/>
            <person name="Niu Y.Y."/>
            <person name="Sun X.Q."/>
            <person name="Xia J.Q."/>
            <person name="Xiao J."/>
            <person name="Xiong Z.Q."/>
            <person name="Xu L."/>
            <person name="Yang L."/>
            <person name="Zhang Y."/>
            <person name="Zhao W."/>
            <person name="Zhao X.D."/>
            <person name="Zheng Y.T."/>
            <person name="Zhou J.M."/>
            <person name="Zhu Y.B."/>
            <person name="Zhang G.J."/>
            <person name="Wang J."/>
            <person name="Yao Y.G."/>
        </authorList>
    </citation>
    <scope>NUCLEOTIDE SEQUENCE [LARGE SCALE GENOMIC DNA]</scope>
</reference>
<keyword evidence="11 32" id="KW-1015">Disulfide bond</keyword>
<evidence type="ECO:0000256" key="16">
    <source>
        <dbReference type="ARBA" id="ARBA00046406"/>
    </source>
</evidence>
<keyword evidence="38" id="KW-0812">Transmembrane</keyword>
<comment type="catalytic activity">
    <reaction evidence="22">
        <text>Leu-enkephalin + H2O = L-tyrosylglycylglycine + L-phenylalanyl-L-leucine</text>
        <dbReference type="Rhea" id="RHEA:71487"/>
        <dbReference type="ChEBI" id="CHEBI:15377"/>
        <dbReference type="ChEBI" id="CHEBI:190689"/>
        <dbReference type="ChEBI" id="CHEBI:190708"/>
        <dbReference type="ChEBI" id="CHEBI:190710"/>
    </reaction>
    <physiologicalReaction direction="left-to-right" evidence="22">
        <dbReference type="Rhea" id="RHEA:71488"/>
    </physiologicalReaction>
</comment>
<comment type="catalytic activity">
    <reaction evidence="18">
        <text>substance P + H2O = L-Phe-L-Phe-Gly-L-Leu-L-Met-NH2 + substance P(1-6)</text>
        <dbReference type="Rhea" id="RHEA:71471"/>
        <dbReference type="ChEBI" id="CHEBI:15377"/>
        <dbReference type="ChEBI" id="CHEBI:190692"/>
        <dbReference type="ChEBI" id="CHEBI:190696"/>
        <dbReference type="ChEBI" id="CHEBI:190697"/>
    </reaction>
    <physiologicalReaction direction="left-to-right" evidence="18">
        <dbReference type="Rhea" id="RHEA:71472"/>
    </physiologicalReaction>
</comment>
<feature type="glycosylation site" description="N-linked (GlcNAc...) asparagine; partial" evidence="28">
    <location>
        <position position="1345"/>
    </location>
</feature>
<feature type="active site" description="Proton acceptor 1" evidence="27">
    <location>
        <position position="385"/>
    </location>
</feature>
<feature type="active site" description="Proton donor 1" evidence="27">
    <location>
        <position position="514"/>
    </location>
</feature>
<comment type="catalytic activity">
    <reaction evidence="20">
        <text>angiotensin I + H2O = L-histidyl-L-leucine + angiotensin II</text>
        <dbReference type="Rhea" id="RHEA:63560"/>
        <dbReference type="ChEBI" id="CHEBI:15377"/>
        <dbReference type="ChEBI" id="CHEBI:58506"/>
        <dbReference type="ChEBI" id="CHEBI:147350"/>
        <dbReference type="ChEBI" id="CHEBI:147392"/>
        <dbReference type="EC" id="3.4.15.1"/>
    </reaction>
    <physiologicalReaction direction="left-to-right" evidence="20">
        <dbReference type="Rhea" id="RHEA:63561"/>
    </physiologicalReaction>
</comment>
<feature type="glycosylation site" description="N-linked (GlcNAc...) asparagine; partial" evidence="28">
    <location>
        <position position="1096"/>
    </location>
</feature>
<dbReference type="Gene3D" id="1.10.1370.30">
    <property type="match status" value="1"/>
</dbReference>
<feature type="transmembrane region" description="Helical" evidence="38">
    <location>
        <begin position="2070"/>
        <end position="2092"/>
    </location>
</feature>
<dbReference type="GO" id="GO:0003081">
    <property type="term" value="P:regulation of systemic arterial blood pressure by renin-angiotensin"/>
    <property type="evidence" value="ECO:0007669"/>
    <property type="project" value="TreeGrafter"/>
</dbReference>
<reference evidence="40" key="1">
    <citation type="submission" date="2012-07" db="EMBL/GenBank/DDBJ databases">
        <title>Genome of the Chinese tree shrew, a rising model animal genetically related to primates.</title>
        <authorList>
            <person name="Zhang G."/>
            <person name="Fan Y."/>
            <person name="Yao Y."/>
            <person name="Huang Z."/>
        </authorList>
    </citation>
    <scope>NUCLEOTIDE SEQUENCE [LARGE SCALE GENOMIC DNA]</scope>
</reference>
<evidence type="ECO:0000256" key="19">
    <source>
        <dbReference type="ARBA" id="ARBA00047642"/>
    </source>
</evidence>
<keyword evidence="12 28" id="KW-0325">Glycoprotein</keyword>
<feature type="binding site" evidence="31">
    <location>
        <position position="412"/>
    </location>
    <ligand>
        <name>Zn(2+)</name>
        <dbReference type="ChEBI" id="CHEBI:29105"/>
        <label>1</label>
        <note>catalytic</note>
    </ligand>
</feature>
<evidence type="ECO:0000256" key="28">
    <source>
        <dbReference type="PIRSR" id="PIRSR601548-10"/>
    </source>
</evidence>
<evidence type="ECO:0000256" key="38">
    <source>
        <dbReference type="SAM" id="Phobius"/>
    </source>
</evidence>
<evidence type="ECO:0000256" key="18">
    <source>
        <dbReference type="ARBA" id="ARBA00047629"/>
    </source>
</evidence>
<evidence type="ECO:0000256" key="25">
    <source>
        <dbReference type="ARBA" id="ARBA00049305"/>
    </source>
</evidence>
<evidence type="ECO:0000256" key="31">
    <source>
        <dbReference type="PIRSR" id="PIRSR601548-3"/>
    </source>
</evidence>
<dbReference type="PRINTS" id="PR00791">
    <property type="entry name" value="PEPDIPTASEA"/>
</dbReference>
<gene>
    <name evidence="39" type="ORF">TREES_T100002766</name>
</gene>
<feature type="binding site" evidence="30">
    <location>
        <position position="172"/>
    </location>
    <ligand>
        <name>chloride</name>
        <dbReference type="ChEBI" id="CHEBI:17996"/>
        <label>1</label>
    </ligand>
</feature>
<keyword evidence="4 36" id="KW-0121">Carboxypeptidase</keyword>
<comment type="catalytic activity">
    <reaction evidence="23">
        <text>substance P + H2O = substance P(1-8) + Gly-L-Leu-L-Met-NH2</text>
        <dbReference type="Rhea" id="RHEA:71463"/>
        <dbReference type="ChEBI" id="CHEBI:15377"/>
        <dbReference type="ChEBI" id="CHEBI:190692"/>
        <dbReference type="ChEBI" id="CHEBI:190694"/>
        <dbReference type="ChEBI" id="CHEBI:190699"/>
    </reaction>
    <physiologicalReaction direction="left-to-right" evidence="23">
        <dbReference type="Rhea" id="RHEA:71464"/>
    </physiologicalReaction>
</comment>
<evidence type="ECO:0000256" key="26">
    <source>
        <dbReference type="ARBA" id="ARBA00049470"/>
    </source>
</evidence>
<keyword evidence="38" id="KW-0472">Membrane</keyword>
<evidence type="ECO:0000256" key="5">
    <source>
        <dbReference type="ARBA" id="ARBA00022670"/>
    </source>
</evidence>
<evidence type="ECO:0000256" key="29">
    <source>
        <dbReference type="PIRSR" id="PIRSR601548-11"/>
    </source>
</evidence>
<keyword evidence="5 36" id="KW-0645">Protease</keyword>
<comment type="cofactor">
    <cofactor evidence="2">
        <name>Zn(2+)</name>
        <dbReference type="ChEBI" id="CHEBI:29105"/>
    </cofactor>
</comment>
<keyword evidence="8 36" id="KW-0378">Hydrolase</keyword>
<evidence type="ECO:0000256" key="13">
    <source>
        <dbReference type="ARBA" id="ARBA00036868"/>
    </source>
</evidence>
<evidence type="ECO:0000256" key="10">
    <source>
        <dbReference type="ARBA" id="ARBA00023049"/>
    </source>
</evidence>
<keyword evidence="40" id="KW-1185">Reference proteome</keyword>
<feature type="glycosylation site" description="N-linked (GlcNAc...) asparagine" evidence="33">
    <location>
        <position position="312"/>
    </location>
</feature>